<comment type="caution">
    <text evidence="9">The sequence shown here is derived from an EMBL/GenBank/DDBJ whole genome shotgun (WGS) entry which is preliminary data.</text>
</comment>
<dbReference type="Pfam" id="PF00528">
    <property type="entry name" value="BPD_transp_1"/>
    <property type="match status" value="1"/>
</dbReference>
<dbReference type="PROSITE" id="PS50928">
    <property type="entry name" value="ABC_TM1"/>
    <property type="match status" value="1"/>
</dbReference>
<feature type="domain" description="ABC transmembrane type-1" evidence="8">
    <location>
        <begin position="80"/>
        <end position="271"/>
    </location>
</feature>
<gene>
    <name evidence="9" type="ORF">BLITH_0173</name>
</gene>
<keyword evidence="4 7" id="KW-0812">Transmembrane</keyword>
<sequence length="286" mass="32083">MGKLFSSRRTAEFLLFALRTALAWGIGLLWVIPFLGVFMSAVRPQEELLHGWWRFSPFTFTLQNFSRAWTHSTASIAQGLWNSLLVALPATLLSVFLGALAAYGFLRARTGIATWLFLGVVLLLALPQQMAAIPLFQGLAALDLINSYVGLILVHAAWGLPWITMFLRNFFTTVPVELEEAARIDGASRTYTFFRILLPVSLPALASAAALQFNWVWNDFFLALILIYSPDKLLVTQRIPLLRGQYYVDWGLLSAAALLAMSVPILVFLLLQRYYVRGLVGWNVEK</sequence>
<dbReference type="AlphaFoldDB" id="A0A2T5GA80"/>
<feature type="transmembrane region" description="Helical" evidence="7">
    <location>
        <begin position="148"/>
        <end position="171"/>
    </location>
</feature>
<proteinExistence type="inferred from homology"/>
<reference evidence="9 10" key="1">
    <citation type="submission" date="2017-08" db="EMBL/GenBank/DDBJ databases">
        <title>Burning lignite coal seam in the remote Altai Mountains harbors a hydrogen-driven thermophilic microbial community.</title>
        <authorList>
            <person name="Kadnikov V.V."/>
            <person name="Mardanov A.V."/>
            <person name="Ivasenko D."/>
            <person name="Beletsky A.V."/>
            <person name="Karnachuk O.V."/>
            <person name="Ravin N.V."/>
        </authorList>
    </citation>
    <scope>NUCLEOTIDE SEQUENCE [LARGE SCALE GENOMIC DNA]</scope>
    <source>
        <strain evidence="9">AL31</strain>
    </source>
</reference>
<evidence type="ECO:0000256" key="3">
    <source>
        <dbReference type="ARBA" id="ARBA00022475"/>
    </source>
</evidence>
<evidence type="ECO:0000313" key="9">
    <source>
        <dbReference type="EMBL" id="PTQ53093.1"/>
    </source>
</evidence>
<evidence type="ECO:0000256" key="1">
    <source>
        <dbReference type="ARBA" id="ARBA00004651"/>
    </source>
</evidence>
<keyword evidence="2 7" id="KW-0813">Transport</keyword>
<evidence type="ECO:0000256" key="7">
    <source>
        <dbReference type="RuleBase" id="RU363032"/>
    </source>
</evidence>
<dbReference type="CDD" id="cd06261">
    <property type="entry name" value="TM_PBP2"/>
    <property type="match status" value="1"/>
</dbReference>
<protein>
    <submittedName>
        <fullName evidence="9">Alpha-glucoside transport system permease protein AglG</fullName>
    </submittedName>
</protein>
<evidence type="ECO:0000256" key="4">
    <source>
        <dbReference type="ARBA" id="ARBA00022692"/>
    </source>
</evidence>
<evidence type="ECO:0000256" key="2">
    <source>
        <dbReference type="ARBA" id="ARBA00022448"/>
    </source>
</evidence>
<comment type="similarity">
    <text evidence="7">Belongs to the binding-protein-dependent transport system permease family.</text>
</comment>
<feature type="transmembrane region" description="Helical" evidence="7">
    <location>
        <begin position="192"/>
        <end position="213"/>
    </location>
</feature>
<keyword evidence="5 7" id="KW-1133">Transmembrane helix</keyword>
<evidence type="ECO:0000256" key="6">
    <source>
        <dbReference type="ARBA" id="ARBA00023136"/>
    </source>
</evidence>
<feature type="transmembrane region" description="Helical" evidence="7">
    <location>
        <begin position="113"/>
        <end position="136"/>
    </location>
</feature>
<dbReference type="GO" id="GO:0055085">
    <property type="term" value="P:transmembrane transport"/>
    <property type="evidence" value="ECO:0007669"/>
    <property type="project" value="InterPro"/>
</dbReference>
<dbReference type="PANTHER" id="PTHR43744">
    <property type="entry name" value="ABC TRANSPORTER PERMEASE PROTEIN MG189-RELATED-RELATED"/>
    <property type="match status" value="1"/>
</dbReference>
<dbReference type="Proteomes" id="UP000244016">
    <property type="component" value="Unassembled WGS sequence"/>
</dbReference>
<feature type="transmembrane region" description="Helical" evidence="7">
    <location>
        <begin position="84"/>
        <end position="106"/>
    </location>
</feature>
<evidence type="ECO:0000313" key="10">
    <source>
        <dbReference type="Proteomes" id="UP000244016"/>
    </source>
</evidence>
<organism evidence="9 10">
    <name type="scientific">Brockia lithotrophica</name>
    <dbReference type="NCBI Taxonomy" id="933949"/>
    <lineage>
        <taxon>Bacteria</taxon>
        <taxon>Bacillati</taxon>
        <taxon>Bacillota</taxon>
        <taxon>Bacilli</taxon>
        <taxon>Bacillales</taxon>
        <taxon>Bacillales Family X. Incertae Sedis</taxon>
        <taxon>Brockia</taxon>
    </lineage>
</organism>
<accession>A0A2T5GA80</accession>
<dbReference type="InterPro" id="IPR000515">
    <property type="entry name" value="MetI-like"/>
</dbReference>
<evidence type="ECO:0000256" key="5">
    <source>
        <dbReference type="ARBA" id="ARBA00022989"/>
    </source>
</evidence>
<dbReference type="PANTHER" id="PTHR43744:SF4">
    <property type="entry name" value="OSMOPROTECTIVE COMPOUNDS UPTAKE PERMEASE PROTEIN GGTD"/>
    <property type="match status" value="1"/>
</dbReference>
<keyword evidence="6 7" id="KW-0472">Membrane</keyword>
<evidence type="ECO:0000259" key="8">
    <source>
        <dbReference type="PROSITE" id="PS50928"/>
    </source>
</evidence>
<dbReference type="Gene3D" id="1.10.3720.10">
    <property type="entry name" value="MetI-like"/>
    <property type="match status" value="1"/>
</dbReference>
<comment type="subcellular location">
    <subcellularLocation>
        <location evidence="1 7">Cell membrane</location>
        <topology evidence="1 7">Multi-pass membrane protein</topology>
    </subcellularLocation>
</comment>
<dbReference type="GO" id="GO:0005886">
    <property type="term" value="C:plasma membrane"/>
    <property type="evidence" value="ECO:0007669"/>
    <property type="project" value="UniProtKB-SubCell"/>
</dbReference>
<name>A0A2T5GA80_9BACL</name>
<dbReference type="EMBL" id="PEBW01000001">
    <property type="protein sequence ID" value="PTQ53093.1"/>
    <property type="molecule type" value="Genomic_DNA"/>
</dbReference>
<keyword evidence="3" id="KW-1003">Cell membrane</keyword>
<feature type="transmembrane region" description="Helical" evidence="7">
    <location>
        <begin position="250"/>
        <end position="271"/>
    </location>
</feature>
<dbReference type="SUPFAM" id="SSF161098">
    <property type="entry name" value="MetI-like"/>
    <property type="match status" value="1"/>
</dbReference>
<feature type="transmembrane region" description="Helical" evidence="7">
    <location>
        <begin position="21"/>
        <end position="42"/>
    </location>
</feature>
<dbReference type="InterPro" id="IPR035906">
    <property type="entry name" value="MetI-like_sf"/>
</dbReference>